<proteinExistence type="predicted"/>
<accession>A0ABU5GZK1</accession>
<name>A0ABU5GZK1_9BACT</name>
<dbReference type="SUPFAM" id="SSF54909">
    <property type="entry name" value="Dimeric alpha+beta barrel"/>
    <property type="match status" value="1"/>
</dbReference>
<dbReference type="InterPro" id="IPR011008">
    <property type="entry name" value="Dimeric_a/b-barrel"/>
</dbReference>
<dbReference type="EMBL" id="JAXIVS010000003">
    <property type="protein sequence ID" value="MDY7226575.1"/>
    <property type="molecule type" value="Genomic_DNA"/>
</dbReference>
<organism evidence="1 2">
    <name type="scientific">Hyalangium rubrum</name>
    <dbReference type="NCBI Taxonomy" id="3103134"/>
    <lineage>
        <taxon>Bacteria</taxon>
        <taxon>Pseudomonadati</taxon>
        <taxon>Myxococcota</taxon>
        <taxon>Myxococcia</taxon>
        <taxon>Myxococcales</taxon>
        <taxon>Cystobacterineae</taxon>
        <taxon>Archangiaceae</taxon>
        <taxon>Hyalangium</taxon>
    </lineage>
</organism>
<comment type="caution">
    <text evidence="1">The sequence shown here is derived from an EMBL/GenBank/DDBJ whole genome shotgun (WGS) entry which is preliminary data.</text>
</comment>
<dbReference type="Proteomes" id="UP001291309">
    <property type="component" value="Unassembled WGS sequence"/>
</dbReference>
<gene>
    <name evidence="1" type="ORF">SYV04_09265</name>
</gene>
<evidence type="ECO:0000313" key="1">
    <source>
        <dbReference type="EMBL" id="MDY7226575.1"/>
    </source>
</evidence>
<keyword evidence="2" id="KW-1185">Reference proteome</keyword>
<dbReference type="PROSITE" id="PS51257">
    <property type="entry name" value="PROKAR_LIPOPROTEIN"/>
    <property type="match status" value="1"/>
</dbReference>
<evidence type="ECO:0008006" key="3">
    <source>
        <dbReference type="Google" id="ProtNLM"/>
    </source>
</evidence>
<protein>
    <recommendedName>
        <fullName evidence="3">ABM domain-containing protein</fullName>
    </recommendedName>
</protein>
<reference evidence="1 2" key="1">
    <citation type="submission" date="2023-12" db="EMBL/GenBank/DDBJ databases">
        <title>the genome sequence of Hyalangium sp. s54d21.</title>
        <authorList>
            <person name="Zhang X."/>
        </authorList>
    </citation>
    <scope>NUCLEOTIDE SEQUENCE [LARGE SCALE GENOMIC DNA]</scope>
    <source>
        <strain evidence="2">s54d21</strain>
    </source>
</reference>
<dbReference type="RefSeq" id="WP_321545306.1">
    <property type="nucleotide sequence ID" value="NZ_JAXIVS010000003.1"/>
</dbReference>
<sequence>MKHLFIACLVTLGLTACSSEEPKDPPKDEQADCSRGQLEADLTFNGPLAGPAVRADGTLAPGRYTVSSTYLRLKPDAEGQARFQELVMPVGQALRSQPGLMALQFASSVYCNTARTFSVWKDDASMYEFVSGPAHLDAMSAVSEVSRGGSIVTHWADDEKGASWQKAAQQLSADEGPFY</sequence>
<evidence type="ECO:0000313" key="2">
    <source>
        <dbReference type="Proteomes" id="UP001291309"/>
    </source>
</evidence>